<dbReference type="Pfam" id="PF05093">
    <property type="entry name" value="CIAPIN1"/>
    <property type="match status" value="1"/>
</dbReference>
<evidence type="ECO:0000256" key="2">
    <source>
        <dbReference type="ARBA" id="ARBA00004496"/>
    </source>
</evidence>
<evidence type="ECO:0000256" key="8">
    <source>
        <dbReference type="ARBA" id="ARBA00023014"/>
    </source>
</evidence>
<dbReference type="GO" id="GO:0005737">
    <property type="term" value="C:cytoplasm"/>
    <property type="evidence" value="ECO:0007669"/>
    <property type="project" value="UniProtKB-SubCell"/>
</dbReference>
<keyword evidence="9" id="KW-0496">Mitochondrion</keyword>
<gene>
    <name evidence="11" type="ORF">CHYS00102_LOCUS17931</name>
</gene>
<dbReference type="GO" id="GO:0051539">
    <property type="term" value="F:4 iron, 4 sulfur cluster binding"/>
    <property type="evidence" value="ECO:0007669"/>
    <property type="project" value="UniProtKB-KW"/>
</dbReference>
<dbReference type="InterPro" id="IPR007785">
    <property type="entry name" value="Anamorsin"/>
</dbReference>
<keyword evidence="4" id="KW-0004">4Fe-4S</keyword>
<evidence type="ECO:0000256" key="7">
    <source>
        <dbReference type="ARBA" id="ARBA00023004"/>
    </source>
</evidence>
<evidence type="ECO:0000256" key="5">
    <source>
        <dbReference type="ARBA" id="ARBA00022490"/>
    </source>
</evidence>
<evidence type="ECO:0000256" key="4">
    <source>
        <dbReference type="ARBA" id="ARBA00022485"/>
    </source>
</evidence>
<comment type="subcellular location">
    <subcellularLocation>
        <location evidence="2">Cytoplasm</location>
    </subcellularLocation>
</comment>
<organism evidence="11">
    <name type="scientific">Corethron hystrix</name>
    <dbReference type="NCBI Taxonomy" id="216773"/>
    <lineage>
        <taxon>Eukaryota</taxon>
        <taxon>Sar</taxon>
        <taxon>Stramenopiles</taxon>
        <taxon>Ochrophyta</taxon>
        <taxon>Bacillariophyta</taxon>
        <taxon>Coscinodiscophyceae</taxon>
        <taxon>Corethrophycidae</taxon>
        <taxon>Corethrales</taxon>
        <taxon>Corethraceae</taxon>
        <taxon>Corethron</taxon>
    </lineage>
</organism>
<keyword evidence="7" id="KW-0408">Iron</keyword>
<reference evidence="11" key="1">
    <citation type="submission" date="2021-01" db="EMBL/GenBank/DDBJ databases">
        <authorList>
            <person name="Corre E."/>
            <person name="Pelletier E."/>
            <person name="Niang G."/>
            <person name="Scheremetjew M."/>
            <person name="Finn R."/>
            <person name="Kale V."/>
            <person name="Holt S."/>
            <person name="Cochrane G."/>
            <person name="Meng A."/>
            <person name="Brown T."/>
            <person name="Cohen L."/>
        </authorList>
    </citation>
    <scope>NUCLEOTIDE SEQUENCE</scope>
    <source>
        <strain evidence="11">308</strain>
    </source>
</reference>
<evidence type="ECO:0000256" key="6">
    <source>
        <dbReference type="ARBA" id="ARBA00022723"/>
    </source>
</evidence>
<keyword evidence="6" id="KW-0479">Metal-binding</keyword>
<keyword evidence="8" id="KW-0411">Iron-sulfur</keyword>
<evidence type="ECO:0000256" key="3">
    <source>
        <dbReference type="ARBA" id="ARBA00008169"/>
    </source>
</evidence>
<dbReference type="AlphaFoldDB" id="A0A7S1FUA3"/>
<name>A0A7S1FUA3_9STRA</name>
<evidence type="ECO:0000259" key="10">
    <source>
        <dbReference type="Pfam" id="PF05093"/>
    </source>
</evidence>
<dbReference type="PANTHER" id="PTHR13273:SF14">
    <property type="entry name" value="ANAMORSIN"/>
    <property type="match status" value="1"/>
</dbReference>
<proteinExistence type="inferred from homology"/>
<evidence type="ECO:0000313" key="11">
    <source>
        <dbReference type="EMBL" id="CAD8890725.1"/>
    </source>
</evidence>
<dbReference type="PANTHER" id="PTHR13273">
    <property type="entry name" value="ANAMORSIN"/>
    <property type="match status" value="1"/>
</dbReference>
<protein>
    <recommendedName>
        <fullName evidence="10">Anamorsin C-terminal domain-containing protein</fullName>
    </recommendedName>
</protein>
<accession>A0A7S1FUA3</accession>
<feature type="domain" description="Anamorsin C-terminal" evidence="10">
    <location>
        <begin position="243"/>
        <end position="275"/>
    </location>
</feature>
<comment type="cofactor">
    <cofactor evidence="1">
        <name>[4Fe-4S] cluster</name>
        <dbReference type="ChEBI" id="CHEBI:49883"/>
    </cofactor>
</comment>
<evidence type="ECO:0000256" key="1">
    <source>
        <dbReference type="ARBA" id="ARBA00001966"/>
    </source>
</evidence>
<dbReference type="EMBL" id="HBFR01025034">
    <property type="protein sequence ID" value="CAD8890725.1"/>
    <property type="molecule type" value="Transcribed_RNA"/>
</dbReference>
<dbReference type="InterPro" id="IPR046408">
    <property type="entry name" value="CIAPIN1"/>
</dbReference>
<dbReference type="GO" id="GO:0016226">
    <property type="term" value="P:iron-sulfur cluster assembly"/>
    <property type="evidence" value="ECO:0007669"/>
    <property type="project" value="InterPro"/>
</dbReference>
<keyword evidence="5" id="KW-0963">Cytoplasm</keyword>
<evidence type="ECO:0000256" key="9">
    <source>
        <dbReference type="ARBA" id="ARBA00023128"/>
    </source>
</evidence>
<dbReference type="GO" id="GO:0046872">
    <property type="term" value="F:metal ion binding"/>
    <property type="evidence" value="ECO:0007669"/>
    <property type="project" value="UniProtKB-KW"/>
</dbReference>
<sequence length="285" mass="30532">MTEGKTTGVDCYRCVIIDIAKPRNDILLEGASSDILYLSCPDTSPKLVESSILRPLRSAPVPDLSLSEIHVHVSADNQKCFEITFLASLVPFLRRENSATLSLFIHVPFQKKFHMKTYISAIQLAGLNFVGESVRSEGDDYIRTLTGRRRPLAVASGSVLRLGSTLRLPVTKNVVSDNDDEDDLLDESDLLAASESPPVAPLGAVGSSKDDCAGRKPCDNCSCGRAEAERAGLDPASVVMTPAIQSACGNCGKGDAFRCAGCPHLGKPAFKSGEESLVLEMVDDF</sequence>
<comment type="similarity">
    <text evidence="3">Belongs to the anamorsin family.</text>
</comment>